<dbReference type="GO" id="GO:0008970">
    <property type="term" value="F:phospholipase A1 activity"/>
    <property type="evidence" value="ECO:0007669"/>
    <property type="project" value="TreeGrafter"/>
</dbReference>
<evidence type="ECO:0000313" key="2">
    <source>
        <dbReference type="EMBL" id="KAK2845152.1"/>
    </source>
</evidence>
<comment type="caution">
    <text evidence="2">The sequence shown here is derived from an EMBL/GenBank/DDBJ whole genome shotgun (WGS) entry which is preliminary data.</text>
</comment>
<reference evidence="2" key="1">
    <citation type="submission" date="2023-07" db="EMBL/GenBank/DDBJ databases">
        <title>Chromosome-level Genome Assembly of Striped Snakehead (Channa striata).</title>
        <authorList>
            <person name="Liu H."/>
        </authorList>
    </citation>
    <scope>NUCLEOTIDE SEQUENCE</scope>
    <source>
        <strain evidence="2">Gz</strain>
        <tissue evidence="2">Muscle</tissue>
    </source>
</reference>
<organism evidence="2 3">
    <name type="scientific">Channa striata</name>
    <name type="common">Snakehead murrel</name>
    <name type="synonym">Ophicephalus striatus</name>
    <dbReference type="NCBI Taxonomy" id="64152"/>
    <lineage>
        <taxon>Eukaryota</taxon>
        <taxon>Metazoa</taxon>
        <taxon>Chordata</taxon>
        <taxon>Craniata</taxon>
        <taxon>Vertebrata</taxon>
        <taxon>Euteleostomi</taxon>
        <taxon>Actinopterygii</taxon>
        <taxon>Neopterygii</taxon>
        <taxon>Teleostei</taxon>
        <taxon>Neoteleostei</taxon>
        <taxon>Acanthomorphata</taxon>
        <taxon>Anabantaria</taxon>
        <taxon>Anabantiformes</taxon>
        <taxon>Channoidei</taxon>
        <taxon>Channidae</taxon>
        <taxon>Channa</taxon>
    </lineage>
</organism>
<sequence>MKTLILAAFLLLVVVINAQYQFGDIIAFKRERTCLCISFYEHYAVFVGNVSIAGKNLLRTYFTVQVQINVKLTKNNCEKYSLVKNNCEHLATYVRYGKKRSEQRGTPAGPLTYFCSRDKRRRRGTAEDDIPPLTDLETVSCDELCPSSGGRKSGRTLVSLICPLLVLACLT</sequence>
<dbReference type="Gene3D" id="3.90.1720.10">
    <property type="entry name" value="endopeptidase domain like (from Nostoc punctiforme)"/>
    <property type="match status" value="1"/>
</dbReference>
<dbReference type="InterPro" id="IPR051496">
    <property type="entry name" value="H-rev107_PLA/AT"/>
</dbReference>
<accession>A0AA88MY64</accession>
<proteinExistence type="predicted"/>
<keyword evidence="3" id="KW-1185">Reference proteome</keyword>
<dbReference type="EMBL" id="JAUPFM010000008">
    <property type="protein sequence ID" value="KAK2845152.1"/>
    <property type="molecule type" value="Genomic_DNA"/>
</dbReference>
<dbReference type="GO" id="GO:0016410">
    <property type="term" value="F:N-acyltransferase activity"/>
    <property type="evidence" value="ECO:0007669"/>
    <property type="project" value="TreeGrafter"/>
</dbReference>
<evidence type="ECO:0008006" key="4">
    <source>
        <dbReference type="Google" id="ProtNLM"/>
    </source>
</evidence>
<evidence type="ECO:0000313" key="3">
    <source>
        <dbReference type="Proteomes" id="UP001187415"/>
    </source>
</evidence>
<dbReference type="AlphaFoldDB" id="A0AA88MY64"/>
<keyword evidence="1" id="KW-0732">Signal</keyword>
<dbReference type="GO" id="GO:0070292">
    <property type="term" value="P:N-acylphosphatidylethanolamine metabolic process"/>
    <property type="evidence" value="ECO:0007669"/>
    <property type="project" value="TreeGrafter"/>
</dbReference>
<feature type="signal peptide" evidence="1">
    <location>
        <begin position="1"/>
        <end position="18"/>
    </location>
</feature>
<name>A0AA88MY64_CHASR</name>
<dbReference type="Proteomes" id="UP001187415">
    <property type="component" value="Unassembled WGS sequence"/>
</dbReference>
<dbReference type="PANTHER" id="PTHR13943:SF77">
    <property type="entry name" value="LRAT DOMAIN-CONTAINING PROTEIN"/>
    <property type="match status" value="1"/>
</dbReference>
<dbReference type="GO" id="GO:0005737">
    <property type="term" value="C:cytoplasm"/>
    <property type="evidence" value="ECO:0007669"/>
    <property type="project" value="TreeGrafter"/>
</dbReference>
<gene>
    <name evidence="2" type="ORF">Q5P01_011811</name>
</gene>
<dbReference type="GO" id="GO:0004623">
    <property type="term" value="F:phospholipase A2 activity"/>
    <property type="evidence" value="ECO:0007669"/>
    <property type="project" value="TreeGrafter"/>
</dbReference>
<dbReference type="PANTHER" id="PTHR13943">
    <property type="entry name" value="HRAS-LIKE SUPPRESSOR - RELATED"/>
    <property type="match status" value="1"/>
</dbReference>
<protein>
    <recommendedName>
        <fullName evidence="4">LRAT domain-containing protein</fullName>
    </recommendedName>
</protein>
<feature type="chain" id="PRO_5041684487" description="LRAT domain-containing protein" evidence="1">
    <location>
        <begin position="19"/>
        <end position="171"/>
    </location>
</feature>
<evidence type="ECO:0000256" key="1">
    <source>
        <dbReference type="SAM" id="SignalP"/>
    </source>
</evidence>